<accession>A0ABQ9DDQ3</accession>
<gene>
    <name evidence="1" type="ORF">WISP_53319</name>
</gene>
<comment type="caution">
    <text evidence="1">The sequence shown here is derived from an EMBL/GenBank/DDBJ whole genome shotgun (WGS) entry which is preliminary data.</text>
</comment>
<dbReference type="Proteomes" id="UP001145742">
    <property type="component" value="Unassembled WGS sequence"/>
</dbReference>
<keyword evidence="2" id="KW-1185">Reference proteome</keyword>
<evidence type="ECO:0000313" key="2">
    <source>
        <dbReference type="Proteomes" id="UP001145742"/>
    </source>
</evidence>
<evidence type="ECO:0000313" key="1">
    <source>
        <dbReference type="EMBL" id="KAJ7419567.1"/>
    </source>
</evidence>
<protein>
    <submittedName>
        <fullName evidence="1">Uncharacterized protein</fullName>
    </submittedName>
</protein>
<reference evidence="1" key="1">
    <citation type="submission" date="2019-10" db="EMBL/GenBank/DDBJ databases">
        <authorList>
            <person name="Soares A.E.R."/>
            <person name="Aleixo A."/>
            <person name="Schneider P."/>
            <person name="Miyaki C.Y."/>
            <person name="Schneider M.P."/>
            <person name="Mello C."/>
            <person name="Vasconcelos A.T.R."/>
        </authorList>
    </citation>
    <scope>NUCLEOTIDE SEQUENCE</scope>
    <source>
        <tissue evidence="1">Muscle</tissue>
    </source>
</reference>
<name>A0ABQ9DDQ3_9PASS</name>
<sequence length="141" mass="15682">MTDEKNHFSAFKGPVNEQKFKVSPQQLLTFHRFLSISELGMGELPMAQRNPTWGAIVPPCHCQLPAGNLQGDPVPKAVALLGIWSWIHGLSPMELVVEPSPLQAPSKEVPLFSPSLMSEKILLWLLQYSNVIQELQLNGED</sequence>
<organism evidence="1 2">
    <name type="scientific">Willisornis vidua</name>
    <name type="common">Xingu scale-backed antbird</name>
    <dbReference type="NCBI Taxonomy" id="1566151"/>
    <lineage>
        <taxon>Eukaryota</taxon>
        <taxon>Metazoa</taxon>
        <taxon>Chordata</taxon>
        <taxon>Craniata</taxon>
        <taxon>Vertebrata</taxon>
        <taxon>Euteleostomi</taxon>
        <taxon>Archelosauria</taxon>
        <taxon>Archosauria</taxon>
        <taxon>Dinosauria</taxon>
        <taxon>Saurischia</taxon>
        <taxon>Theropoda</taxon>
        <taxon>Coelurosauria</taxon>
        <taxon>Aves</taxon>
        <taxon>Neognathae</taxon>
        <taxon>Neoaves</taxon>
        <taxon>Telluraves</taxon>
        <taxon>Australaves</taxon>
        <taxon>Passeriformes</taxon>
        <taxon>Thamnophilidae</taxon>
        <taxon>Willisornis</taxon>
    </lineage>
</organism>
<dbReference type="EMBL" id="WHWB01033489">
    <property type="protein sequence ID" value="KAJ7419567.1"/>
    <property type="molecule type" value="Genomic_DNA"/>
</dbReference>
<proteinExistence type="predicted"/>